<evidence type="ECO:0000256" key="1">
    <source>
        <dbReference type="SAM" id="MobiDB-lite"/>
    </source>
</evidence>
<accession>A0A0P0UYF4</accession>
<feature type="compositionally biased region" description="Basic and acidic residues" evidence="1">
    <location>
        <begin position="17"/>
        <end position="29"/>
    </location>
</feature>
<evidence type="ECO:0000313" key="2">
    <source>
        <dbReference type="EMBL" id="BAS70360.1"/>
    </source>
</evidence>
<dbReference type="InParanoid" id="A0A0P0UYF4"/>
<sequence length="83" mass="9479">MPTRSSRRRFAARGWPRKTEDSAGADEVRSWPSRSEISRAVSPPHARIETERWGQAGVEKAPQQRDRDMEWAGQAKAPWPPLL</sequence>
<keyword evidence="3" id="KW-1185">Reference proteome</keyword>
<dbReference type="PaxDb" id="39947-A0A0P0UYF4"/>
<feature type="compositionally biased region" description="Basic residues" evidence="1">
    <location>
        <begin position="1"/>
        <end position="11"/>
    </location>
</feature>
<dbReference type="Proteomes" id="UP000059680">
    <property type="component" value="Chromosome 1"/>
</dbReference>
<gene>
    <name evidence="2" type="ordered locus">Os01g0145101</name>
    <name evidence="2" type="ORF">OSNPB_010145101</name>
</gene>
<organism evidence="2 3">
    <name type="scientific">Oryza sativa subsp. japonica</name>
    <name type="common">Rice</name>
    <dbReference type="NCBI Taxonomy" id="39947"/>
    <lineage>
        <taxon>Eukaryota</taxon>
        <taxon>Viridiplantae</taxon>
        <taxon>Streptophyta</taxon>
        <taxon>Embryophyta</taxon>
        <taxon>Tracheophyta</taxon>
        <taxon>Spermatophyta</taxon>
        <taxon>Magnoliopsida</taxon>
        <taxon>Liliopsida</taxon>
        <taxon>Poales</taxon>
        <taxon>Poaceae</taxon>
        <taxon>BOP clade</taxon>
        <taxon>Oryzoideae</taxon>
        <taxon>Oryzeae</taxon>
        <taxon>Oryzinae</taxon>
        <taxon>Oryza</taxon>
        <taxon>Oryza sativa</taxon>
    </lineage>
</organism>
<reference evidence="2 3" key="2">
    <citation type="journal article" date="2013" name="Plant Cell Physiol.">
        <title>Rice Annotation Project Database (RAP-DB): an integrative and interactive database for rice genomics.</title>
        <authorList>
            <person name="Sakai H."/>
            <person name="Lee S.S."/>
            <person name="Tanaka T."/>
            <person name="Numa H."/>
            <person name="Kim J."/>
            <person name="Kawahara Y."/>
            <person name="Wakimoto H."/>
            <person name="Yang C.C."/>
            <person name="Iwamoto M."/>
            <person name="Abe T."/>
            <person name="Yamada Y."/>
            <person name="Muto A."/>
            <person name="Inokuchi H."/>
            <person name="Ikemura T."/>
            <person name="Matsumoto T."/>
            <person name="Sasaki T."/>
            <person name="Itoh T."/>
        </authorList>
    </citation>
    <scope>NUCLEOTIDE SEQUENCE [LARGE SCALE GENOMIC DNA]</scope>
    <source>
        <strain evidence="3">cv. Nipponbare</strain>
    </source>
</reference>
<proteinExistence type="predicted"/>
<reference evidence="3" key="1">
    <citation type="journal article" date="2005" name="Nature">
        <title>The map-based sequence of the rice genome.</title>
        <authorList>
            <consortium name="International rice genome sequencing project (IRGSP)"/>
            <person name="Matsumoto T."/>
            <person name="Wu J."/>
            <person name="Kanamori H."/>
            <person name="Katayose Y."/>
            <person name="Fujisawa M."/>
            <person name="Namiki N."/>
            <person name="Mizuno H."/>
            <person name="Yamamoto K."/>
            <person name="Antonio B.A."/>
            <person name="Baba T."/>
            <person name="Sakata K."/>
            <person name="Nagamura Y."/>
            <person name="Aoki H."/>
            <person name="Arikawa K."/>
            <person name="Arita K."/>
            <person name="Bito T."/>
            <person name="Chiden Y."/>
            <person name="Fujitsuka N."/>
            <person name="Fukunaka R."/>
            <person name="Hamada M."/>
            <person name="Harada C."/>
            <person name="Hayashi A."/>
            <person name="Hijishita S."/>
            <person name="Honda M."/>
            <person name="Hosokawa S."/>
            <person name="Ichikawa Y."/>
            <person name="Idonuma A."/>
            <person name="Iijima M."/>
            <person name="Ikeda M."/>
            <person name="Ikeno M."/>
            <person name="Ito K."/>
            <person name="Ito S."/>
            <person name="Ito T."/>
            <person name="Ito Y."/>
            <person name="Ito Y."/>
            <person name="Iwabuchi A."/>
            <person name="Kamiya K."/>
            <person name="Karasawa W."/>
            <person name="Kurita K."/>
            <person name="Katagiri S."/>
            <person name="Kikuta A."/>
            <person name="Kobayashi H."/>
            <person name="Kobayashi N."/>
            <person name="Machita K."/>
            <person name="Maehara T."/>
            <person name="Masukawa M."/>
            <person name="Mizubayashi T."/>
            <person name="Mukai Y."/>
            <person name="Nagasaki H."/>
            <person name="Nagata Y."/>
            <person name="Naito S."/>
            <person name="Nakashima M."/>
            <person name="Nakama Y."/>
            <person name="Nakamichi Y."/>
            <person name="Nakamura M."/>
            <person name="Meguro A."/>
            <person name="Negishi M."/>
            <person name="Ohta I."/>
            <person name="Ohta T."/>
            <person name="Okamoto M."/>
            <person name="Ono N."/>
            <person name="Saji S."/>
            <person name="Sakaguchi M."/>
            <person name="Sakai K."/>
            <person name="Shibata M."/>
            <person name="Shimokawa T."/>
            <person name="Song J."/>
            <person name="Takazaki Y."/>
            <person name="Terasawa K."/>
            <person name="Tsugane M."/>
            <person name="Tsuji K."/>
            <person name="Ueda S."/>
            <person name="Waki K."/>
            <person name="Yamagata H."/>
            <person name="Yamamoto M."/>
            <person name="Yamamoto S."/>
            <person name="Yamane H."/>
            <person name="Yoshiki S."/>
            <person name="Yoshihara R."/>
            <person name="Yukawa K."/>
            <person name="Zhong H."/>
            <person name="Yano M."/>
            <person name="Yuan Q."/>
            <person name="Ouyang S."/>
            <person name="Liu J."/>
            <person name="Jones K.M."/>
            <person name="Gansberger K."/>
            <person name="Moffat K."/>
            <person name="Hill J."/>
            <person name="Bera J."/>
            <person name="Fadrosh D."/>
            <person name="Jin S."/>
            <person name="Johri S."/>
            <person name="Kim M."/>
            <person name="Overton L."/>
            <person name="Reardon M."/>
            <person name="Tsitrin T."/>
            <person name="Vuong H."/>
            <person name="Weaver B."/>
            <person name="Ciecko A."/>
            <person name="Tallon L."/>
            <person name="Jackson J."/>
            <person name="Pai G."/>
            <person name="Aken S.V."/>
            <person name="Utterback T."/>
            <person name="Reidmuller S."/>
            <person name="Feldblyum T."/>
            <person name="Hsiao J."/>
            <person name="Zismann V."/>
            <person name="Iobst S."/>
            <person name="de Vazeille A.R."/>
            <person name="Buell C.R."/>
            <person name="Ying K."/>
            <person name="Li Y."/>
            <person name="Lu T."/>
            <person name="Huang Y."/>
            <person name="Zhao Q."/>
            <person name="Feng Q."/>
            <person name="Zhang L."/>
            <person name="Zhu J."/>
            <person name="Weng Q."/>
            <person name="Mu J."/>
            <person name="Lu Y."/>
            <person name="Fan D."/>
            <person name="Liu Y."/>
            <person name="Guan J."/>
            <person name="Zhang Y."/>
            <person name="Yu S."/>
            <person name="Liu X."/>
            <person name="Zhang Y."/>
            <person name="Hong G."/>
            <person name="Han B."/>
            <person name="Choisne N."/>
            <person name="Demange N."/>
            <person name="Orjeda G."/>
            <person name="Samain S."/>
            <person name="Cattolico L."/>
            <person name="Pelletier E."/>
            <person name="Couloux A."/>
            <person name="Segurens B."/>
            <person name="Wincker P."/>
            <person name="D'Hont A."/>
            <person name="Scarpelli C."/>
            <person name="Weissenbach J."/>
            <person name="Salanoubat M."/>
            <person name="Quetier F."/>
            <person name="Yu Y."/>
            <person name="Kim H.R."/>
            <person name="Rambo T."/>
            <person name="Currie J."/>
            <person name="Collura K."/>
            <person name="Luo M."/>
            <person name="Yang T."/>
            <person name="Ammiraju J.S.S."/>
            <person name="Engler F."/>
            <person name="Soderlund C."/>
            <person name="Wing R.A."/>
            <person name="Palmer L.E."/>
            <person name="de la Bastide M."/>
            <person name="Spiegel L."/>
            <person name="Nascimento L."/>
            <person name="Zutavern T."/>
            <person name="O'Shaughnessy A."/>
            <person name="Dike S."/>
            <person name="Dedhia N."/>
            <person name="Preston R."/>
            <person name="Balija V."/>
            <person name="McCombie W.R."/>
            <person name="Chow T."/>
            <person name="Chen H."/>
            <person name="Chung M."/>
            <person name="Chen C."/>
            <person name="Shaw J."/>
            <person name="Wu H."/>
            <person name="Hsiao K."/>
            <person name="Chao Y."/>
            <person name="Chu M."/>
            <person name="Cheng C."/>
            <person name="Hour A."/>
            <person name="Lee P."/>
            <person name="Lin S."/>
            <person name="Lin Y."/>
            <person name="Liou J."/>
            <person name="Liu S."/>
            <person name="Hsing Y."/>
            <person name="Raghuvanshi S."/>
            <person name="Mohanty A."/>
            <person name="Bharti A.K."/>
            <person name="Gaur A."/>
            <person name="Gupta V."/>
            <person name="Kumar D."/>
            <person name="Ravi V."/>
            <person name="Vij S."/>
            <person name="Kapur A."/>
            <person name="Khurana P."/>
            <person name="Khurana P."/>
            <person name="Khurana J.P."/>
            <person name="Tyagi A.K."/>
            <person name="Gaikwad K."/>
            <person name="Singh A."/>
            <person name="Dalal V."/>
            <person name="Srivastava S."/>
            <person name="Dixit A."/>
            <person name="Pal A.K."/>
            <person name="Ghazi I.A."/>
            <person name="Yadav M."/>
            <person name="Pandit A."/>
            <person name="Bhargava A."/>
            <person name="Sureshbabu K."/>
            <person name="Batra K."/>
            <person name="Sharma T.R."/>
            <person name="Mohapatra T."/>
            <person name="Singh N.K."/>
            <person name="Messing J."/>
            <person name="Nelson A.B."/>
            <person name="Fuks G."/>
            <person name="Kavchok S."/>
            <person name="Keizer G."/>
            <person name="Linton E."/>
            <person name="Llaca V."/>
            <person name="Song R."/>
            <person name="Tanyolac B."/>
            <person name="Young S."/>
            <person name="Ho-Il K."/>
            <person name="Hahn J.H."/>
            <person name="Sangsakoo G."/>
            <person name="Vanavichit A."/>
            <person name="de Mattos Luiz.A.T."/>
            <person name="Zimmer P.D."/>
            <person name="Malone G."/>
            <person name="Dellagostin O."/>
            <person name="de Oliveira A.C."/>
            <person name="Bevan M."/>
            <person name="Bancroft I."/>
            <person name="Minx P."/>
            <person name="Cordum H."/>
            <person name="Wilson R."/>
            <person name="Cheng Z."/>
            <person name="Jin W."/>
            <person name="Jiang J."/>
            <person name="Leong S.A."/>
            <person name="Iwama H."/>
            <person name="Gojobori T."/>
            <person name="Itoh T."/>
            <person name="Niimura Y."/>
            <person name="Fujii Y."/>
            <person name="Habara T."/>
            <person name="Sakai H."/>
            <person name="Sato Y."/>
            <person name="Wilson G."/>
            <person name="Kumar K."/>
            <person name="McCouch S."/>
            <person name="Juretic N."/>
            <person name="Hoen D."/>
            <person name="Wright S."/>
            <person name="Bruskiewich R."/>
            <person name="Bureau T."/>
            <person name="Miyao A."/>
            <person name="Hirochika H."/>
            <person name="Nishikawa T."/>
            <person name="Kadowaki K."/>
            <person name="Sugiura M."/>
            <person name="Burr B."/>
            <person name="Sasaki T."/>
        </authorList>
    </citation>
    <scope>NUCLEOTIDE SEQUENCE [LARGE SCALE GENOMIC DNA]</scope>
    <source>
        <strain evidence="3">cv. Nipponbare</strain>
    </source>
</reference>
<name>A0A0P0UYF4_ORYSJ</name>
<protein>
    <submittedName>
        <fullName evidence="2">Os01g0145101 protein</fullName>
    </submittedName>
</protein>
<reference evidence="2 3" key="3">
    <citation type="journal article" date="2013" name="Rice">
        <title>Improvement of the Oryza sativa Nipponbare reference genome using next generation sequence and optical map data.</title>
        <authorList>
            <person name="Kawahara Y."/>
            <person name="de la Bastide M."/>
            <person name="Hamilton J.P."/>
            <person name="Kanamori H."/>
            <person name="McCombie W.R."/>
            <person name="Ouyang S."/>
            <person name="Schwartz D.C."/>
            <person name="Tanaka T."/>
            <person name="Wu J."/>
            <person name="Zhou S."/>
            <person name="Childs K.L."/>
            <person name="Davidson R.M."/>
            <person name="Lin H."/>
            <person name="Quesada-Ocampo L."/>
            <person name="Vaillancourt B."/>
            <person name="Sakai H."/>
            <person name="Lee S.S."/>
            <person name="Kim J."/>
            <person name="Numa H."/>
            <person name="Itoh T."/>
            <person name="Buell C.R."/>
            <person name="Matsumoto T."/>
        </authorList>
    </citation>
    <scope>NUCLEOTIDE SEQUENCE [LARGE SCALE GENOMIC DNA]</scope>
    <source>
        <strain evidence="3">cv. Nipponbare</strain>
    </source>
</reference>
<evidence type="ECO:0000313" key="3">
    <source>
        <dbReference type="Proteomes" id="UP000059680"/>
    </source>
</evidence>
<dbReference type="AlphaFoldDB" id="A0A0P0UYF4"/>
<feature type="region of interest" description="Disordered" evidence="1">
    <location>
        <begin position="1"/>
        <end position="83"/>
    </location>
</feature>
<dbReference type="EMBL" id="AP014957">
    <property type="protein sequence ID" value="BAS70360.1"/>
    <property type="molecule type" value="Genomic_DNA"/>
</dbReference>